<dbReference type="GO" id="GO:0006631">
    <property type="term" value="P:fatty acid metabolic process"/>
    <property type="evidence" value="ECO:0007669"/>
    <property type="project" value="TreeGrafter"/>
</dbReference>
<feature type="compositionally biased region" description="Low complexity" evidence="2">
    <location>
        <begin position="156"/>
        <end position="166"/>
    </location>
</feature>
<keyword evidence="3" id="KW-0472">Membrane</keyword>
<dbReference type="InterPro" id="IPR035984">
    <property type="entry name" value="Acyl-CoA-binding_sf"/>
</dbReference>
<dbReference type="Pfam" id="PF00887">
    <property type="entry name" value="ACBP"/>
    <property type="match status" value="1"/>
</dbReference>
<sequence length="502" mass="53807">MTTDEKFQAAVNIIRSLPKDGPYQPSHDMMLKFYGLYKQALEGPCTDPKPAFYEVVKGYKWRAWSNLGDMTQAQAKSSYVEELKKIIETMAYTENVANFIDALGPFYEFVDIPGKKKINNNTKGLPGGEDLSDTEGNDNLPIINGSVTHQENGFESGSSASSSHVPSPSPQPPSPSHTTSTPMSLAQEHKEADRGGNISGEDDDDDDDDDDEEEEEEEEEEEVVTVEVTSHESGVTTHQVSVTTNIYSDSDDSDEEYSEPAESPDHLAQVDCEVAEVPLSSSSSHTLHLSHTQISPRVSPPDVTHNLIEKDEAGESDGFVMCGGGDKSHPGGLQMTPRQTSQASRFHAGRGIARTGGVFSPGHGDSQGRGGAGGSSGGGGSGGDGGSGGSGGGGGGAGSVQEDVSAQLVLVLRRLQTDMESVLHRLHNLETLTVTQHHSVCHHCQGTSGGVSVTSSSRHGEKSWWPFPELSPRSTFFLLLWPIILHGGFKLLPLIRCRRKRP</sequence>
<dbReference type="Proteomes" id="UP001286313">
    <property type="component" value="Unassembled WGS sequence"/>
</dbReference>
<dbReference type="PRINTS" id="PR00689">
    <property type="entry name" value="ACOABINDINGP"/>
</dbReference>
<dbReference type="FunFam" id="1.20.80.10:FF:000010">
    <property type="entry name" value="Acyl-CoA-binding domain-containing protein 5"/>
    <property type="match status" value="1"/>
</dbReference>
<evidence type="ECO:0000259" key="4">
    <source>
        <dbReference type="PROSITE" id="PS51228"/>
    </source>
</evidence>
<dbReference type="InterPro" id="IPR000582">
    <property type="entry name" value="Acyl-CoA-binding_protein"/>
</dbReference>
<dbReference type="SUPFAM" id="SSF47027">
    <property type="entry name" value="Acyl-CoA binding protein"/>
    <property type="match status" value="1"/>
</dbReference>
<dbReference type="PROSITE" id="PS51228">
    <property type="entry name" value="ACB_2"/>
    <property type="match status" value="1"/>
</dbReference>
<dbReference type="InterPro" id="IPR014352">
    <property type="entry name" value="FERM/acyl-CoA-bd_prot_sf"/>
</dbReference>
<name>A0AAE1FDL3_PETCI</name>
<reference evidence="5" key="1">
    <citation type="submission" date="2023-10" db="EMBL/GenBank/DDBJ databases">
        <title>Genome assemblies of two species of porcelain crab, Petrolisthes cinctipes and Petrolisthes manimaculis (Anomura: Porcellanidae).</title>
        <authorList>
            <person name="Angst P."/>
        </authorList>
    </citation>
    <scope>NUCLEOTIDE SEQUENCE</scope>
    <source>
        <strain evidence="5">PB745_01</strain>
        <tissue evidence="5">Gill</tissue>
    </source>
</reference>
<dbReference type="InterPro" id="IPR022408">
    <property type="entry name" value="Acyl-CoA-binding_prot_CS"/>
</dbReference>
<organism evidence="5 6">
    <name type="scientific">Petrolisthes cinctipes</name>
    <name type="common">Flat porcelain crab</name>
    <dbReference type="NCBI Taxonomy" id="88211"/>
    <lineage>
        <taxon>Eukaryota</taxon>
        <taxon>Metazoa</taxon>
        <taxon>Ecdysozoa</taxon>
        <taxon>Arthropoda</taxon>
        <taxon>Crustacea</taxon>
        <taxon>Multicrustacea</taxon>
        <taxon>Malacostraca</taxon>
        <taxon>Eumalacostraca</taxon>
        <taxon>Eucarida</taxon>
        <taxon>Decapoda</taxon>
        <taxon>Pleocyemata</taxon>
        <taxon>Anomura</taxon>
        <taxon>Galatheoidea</taxon>
        <taxon>Porcellanidae</taxon>
        <taxon>Petrolisthes</taxon>
    </lineage>
</organism>
<feature type="region of interest" description="Disordered" evidence="2">
    <location>
        <begin position="117"/>
        <end position="240"/>
    </location>
</feature>
<accession>A0AAE1FDL3</accession>
<dbReference type="AlphaFoldDB" id="A0AAE1FDL3"/>
<dbReference type="PROSITE" id="PS00880">
    <property type="entry name" value="ACB_1"/>
    <property type="match status" value="1"/>
</dbReference>
<dbReference type="GO" id="GO:0019915">
    <property type="term" value="P:lipid storage"/>
    <property type="evidence" value="ECO:0007669"/>
    <property type="project" value="UniProtKB-ARBA"/>
</dbReference>
<proteinExistence type="predicted"/>
<dbReference type="GO" id="GO:0005737">
    <property type="term" value="C:cytoplasm"/>
    <property type="evidence" value="ECO:0007669"/>
    <property type="project" value="TreeGrafter"/>
</dbReference>
<dbReference type="GO" id="GO:0000062">
    <property type="term" value="F:fatty-acyl-CoA binding"/>
    <property type="evidence" value="ECO:0007669"/>
    <property type="project" value="InterPro"/>
</dbReference>
<gene>
    <name evidence="5" type="ORF">Pcinc_022898</name>
</gene>
<dbReference type="PANTHER" id="PTHR23310:SF77">
    <property type="entry name" value="LD25952P"/>
    <property type="match status" value="1"/>
</dbReference>
<dbReference type="Gene3D" id="1.20.80.10">
    <property type="match status" value="1"/>
</dbReference>
<keyword evidence="6" id="KW-1185">Reference proteome</keyword>
<protein>
    <recommendedName>
        <fullName evidence="4">ACB domain-containing protein</fullName>
    </recommendedName>
</protein>
<evidence type="ECO:0000256" key="1">
    <source>
        <dbReference type="ARBA" id="ARBA00023121"/>
    </source>
</evidence>
<evidence type="ECO:0000256" key="2">
    <source>
        <dbReference type="SAM" id="MobiDB-lite"/>
    </source>
</evidence>
<evidence type="ECO:0000313" key="6">
    <source>
        <dbReference type="Proteomes" id="UP001286313"/>
    </source>
</evidence>
<feature type="region of interest" description="Disordered" evidence="2">
    <location>
        <begin position="282"/>
        <end position="400"/>
    </location>
</feature>
<feature type="compositionally biased region" description="Polar residues" evidence="2">
    <location>
        <begin position="145"/>
        <end position="155"/>
    </location>
</feature>
<feature type="compositionally biased region" description="Acidic residues" evidence="2">
    <location>
        <begin position="200"/>
        <end position="224"/>
    </location>
</feature>
<keyword evidence="3" id="KW-0812">Transmembrane</keyword>
<feature type="compositionally biased region" description="Polar residues" evidence="2">
    <location>
        <begin position="227"/>
        <end position="240"/>
    </location>
</feature>
<feature type="compositionally biased region" description="Low complexity" evidence="2">
    <location>
        <begin position="282"/>
        <end position="292"/>
    </location>
</feature>
<keyword evidence="1" id="KW-0446">Lipid-binding</keyword>
<dbReference type="PANTHER" id="PTHR23310">
    <property type="entry name" value="ACYL-COA-BINDING PROTEIN, ACBP"/>
    <property type="match status" value="1"/>
</dbReference>
<evidence type="ECO:0000313" key="5">
    <source>
        <dbReference type="EMBL" id="KAK3871993.1"/>
    </source>
</evidence>
<evidence type="ECO:0000256" key="3">
    <source>
        <dbReference type="SAM" id="Phobius"/>
    </source>
</evidence>
<feature type="transmembrane region" description="Helical" evidence="3">
    <location>
        <begin position="476"/>
        <end position="495"/>
    </location>
</feature>
<dbReference type="EMBL" id="JAWQEG010002437">
    <property type="protein sequence ID" value="KAK3871993.1"/>
    <property type="molecule type" value="Genomic_DNA"/>
</dbReference>
<feature type="domain" description="ACB" evidence="4">
    <location>
        <begin position="3"/>
        <end position="92"/>
    </location>
</feature>
<feature type="compositionally biased region" description="Gly residues" evidence="2">
    <location>
        <begin position="365"/>
        <end position="398"/>
    </location>
</feature>
<comment type="caution">
    <text evidence="5">The sequence shown here is derived from an EMBL/GenBank/DDBJ whole genome shotgun (WGS) entry which is preliminary data.</text>
</comment>
<keyword evidence="3" id="KW-1133">Transmembrane helix</keyword>